<dbReference type="AlphaFoldDB" id="A0A3P6S7P6"/>
<proteinExistence type="predicted"/>
<evidence type="ECO:0000256" key="1">
    <source>
        <dbReference type="SAM" id="MobiDB-lite"/>
    </source>
</evidence>
<sequence>MDVLEMRHPLHGSTLSAIMSLHETKFKAVYVSTILDQDRNGSVQETVEQPGHSANAVTVRQRLNEEIGEDNAQEIATTSFQQREMNQATPIFTPISQMHIAQRTRARIAARRSSGAERNRVRRSQETPEARHQRLAEMRERYCRRRRQPHSEERGEEDLMQEMHSAQRSRAVIAATITSAAVDNRLRHGQEAPETEEELLAATHVSYLIVANITSKDAFRRLEHSTQHANAATIRQRRSEEIGESTHYNATIASQQREFDEPTLTAIPILQMRKTQARIAARRSSAAERDRLSRIRETPEARVNRLATMRERNRDHRQRPSPNAVPEVPPVNEHHLGEMNVTCIHCGAAFFSAEIPHSRDMINTCCNFGNIVLEDKFADFPADA</sequence>
<name>A0A3P6S7P6_CYLGO</name>
<accession>A0A3P6S7P6</accession>
<dbReference type="OrthoDB" id="7696245at2759"/>
<feature type="compositionally biased region" description="Basic and acidic residues" evidence="1">
    <location>
        <begin position="114"/>
        <end position="141"/>
    </location>
</feature>
<feature type="region of interest" description="Disordered" evidence="1">
    <location>
        <begin position="109"/>
        <end position="158"/>
    </location>
</feature>
<organism evidence="2 3">
    <name type="scientific">Cylicostephanus goldi</name>
    <name type="common">Nematode worm</name>
    <dbReference type="NCBI Taxonomy" id="71465"/>
    <lineage>
        <taxon>Eukaryota</taxon>
        <taxon>Metazoa</taxon>
        <taxon>Ecdysozoa</taxon>
        <taxon>Nematoda</taxon>
        <taxon>Chromadorea</taxon>
        <taxon>Rhabditida</taxon>
        <taxon>Rhabditina</taxon>
        <taxon>Rhabditomorpha</taxon>
        <taxon>Strongyloidea</taxon>
        <taxon>Strongylidae</taxon>
        <taxon>Cylicostephanus</taxon>
    </lineage>
</organism>
<evidence type="ECO:0000313" key="2">
    <source>
        <dbReference type="EMBL" id="VDK50651.1"/>
    </source>
</evidence>
<dbReference type="Proteomes" id="UP000271889">
    <property type="component" value="Unassembled WGS sequence"/>
</dbReference>
<evidence type="ECO:0000313" key="3">
    <source>
        <dbReference type="Proteomes" id="UP000271889"/>
    </source>
</evidence>
<protein>
    <submittedName>
        <fullName evidence="2">Uncharacterized protein</fullName>
    </submittedName>
</protein>
<gene>
    <name evidence="2" type="ORF">CGOC_LOCUS1836</name>
</gene>
<keyword evidence="3" id="KW-1185">Reference proteome</keyword>
<reference evidence="2 3" key="1">
    <citation type="submission" date="2018-11" db="EMBL/GenBank/DDBJ databases">
        <authorList>
            <consortium name="Pathogen Informatics"/>
        </authorList>
    </citation>
    <scope>NUCLEOTIDE SEQUENCE [LARGE SCALE GENOMIC DNA]</scope>
</reference>
<dbReference type="EMBL" id="UYRV01003745">
    <property type="protein sequence ID" value="VDK50651.1"/>
    <property type="molecule type" value="Genomic_DNA"/>
</dbReference>